<evidence type="ECO:0000313" key="2">
    <source>
        <dbReference type="Proteomes" id="UP000007319"/>
    </source>
</evidence>
<keyword evidence="2" id="KW-1185">Reference proteome</keyword>
<reference evidence="1 2" key="1">
    <citation type="journal article" date="2011" name="PLoS Genet.">
        <title>Azospirillum genomes reveal transition of bacteria from aquatic to terrestrial environments.</title>
        <authorList>
            <person name="Wisniewski-Dye F."/>
            <person name="Borziak K."/>
            <person name="Khalsa-Moyers G."/>
            <person name="Alexandre G."/>
            <person name="Sukharnikov L.O."/>
            <person name="Wuichet K."/>
            <person name="Hurst G.B."/>
            <person name="McDonald W.H."/>
            <person name="Robertson J.S."/>
            <person name="Barbe V."/>
            <person name="Calteau A."/>
            <person name="Rouy Z."/>
            <person name="Mangenot S."/>
            <person name="Prigent-Combaret C."/>
            <person name="Normand P."/>
            <person name="Boyer M."/>
            <person name="Siguier P."/>
            <person name="Dessaux Y."/>
            <person name="Elmerich C."/>
            <person name="Condemine G."/>
            <person name="Krishnen G."/>
            <person name="Kennedy I."/>
            <person name="Paterson A.H."/>
            <person name="Gonzalez V."/>
            <person name="Mavingui P."/>
            <person name="Zhulin I.B."/>
        </authorList>
    </citation>
    <scope>NUCLEOTIDE SEQUENCE [LARGE SCALE GENOMIC DNA]</scope>
    <source>
        <strain evidence="1 2">Sp245</strain>
    </source>
</reference>
<dbReference type="PROSITE" id="PS51257">
    <property type="entry name" value="PROKAR_LIPOPROTEIN"/>
    <property type="match status" value="1"/>
</dbReference>
<dbReference type="AlphaFoldDB" id="A0A9P1K1N3"/>
<dbReference type="KEGG" id="abs:AZOBR_p50104"/>
<protein>
    <submittedName>
        <fullName evidence="1">Uncharacterized protein</fullName>
    </submittedName>
</protein>
<organism evidence="1 2">
    <name type="scientific">Azospirillum baldaniorum</name>
    <dbReference type="NCBI Taxonomy" id="1064539"/>
    <lineage>
        <taxon>Bacteria</taxon>
        <taxon>Pseudomonadati</taxon>
        <taxon>Pseudomonadota</taxon>
        <taxon>Alphaproteobacteria</taxon>
        <taxon>Rhodospirillales</taxon>
        <taxon>Azospirillaceae</taxon>
        <taxon>Azospirillum</taxon>
    </lineage>
</organism>
<dbReference type="Proteomes" id="UP000007319">
    <property type="component" value="Plasmid AZOBR_p5"/>
</dbReference>
<geneLocation type="plasmid" evidence="1 2">
    <name>AZOBR_p5</name>
</geneLocation>
<accession>A0A9P1K1N3</accession>
<sequence length="51" mass="5621">MWEVLRHHPEALIGTQGLPTATQPQILTNWGTMACRVSLAGWLYPYVLGAA</sequence>
<name>A0A9P1K1N3_9PROT</name>
<dbReference type="EMBL" id="HE577332">
    <property type="protein sequence ID" value="CCD03874.1"/>
    <property type="molecule type" value="Genomic_DNA"/>
</dbReference>
<keyword evidence="1" id="KW-0614">Plasmid</keyword>
<evidence type="ECO:0000313" key="1">
    <source>
        <dbReference type="EMBL" id="CCD03874.1"/>
    </source>
</evidence>
<gene>
    <name evidence="1" type="ORF">AZOBR_p50104</name>
</gene>
<proteinExistence type="predicted"/>